<dbReference type="GO" id="GO:0051539">
    <property type="term" value="F:4 iron, 4 sulfur cluster binding"/>
    <property type="evidence" value="ECO:0007669"/>
    <property type="project" value="UniProtKB-KW"/>
</dbReference>
<keyword evidence="7" id="KW-0472">Membrane</keyword>
<dbReference type="AlphaFoldDB" id="A0A109W3I9"/>
<name>A0A109W3I9_9BACT</name>
<evidence type="ECO:0000256" key="6">
    <source>
        <dbReference type="ARBA" id="ARBA00023014"/>
    </source>
</evidence>
<comment type="subcellular location">
    <subcellularLocation>
        <location evidence="1">Cell envelope</location>
    </subcellularLocation>
</comment>
<dbReference type="PANTHER" id="PTHR43545">
    <property type="entry name" value="FORMATE DEHYDROGENASE, NITRATE-INDUCIBLE, IRON-SULFUR SUBUNIT"/>
    <property type="match status" value="1"/>
</dbReference>
<dbReference type="STRING" id="44742.AXF13_01005"/>
<keyword evidence="2" id="KW-0004">4Fe-4S</keyword>
<evidence type="ECO:0000256" key="2">
    <source>
        <dbReference type="ARBA" id="ARBA00022485"/>
    </source>
</evidence>
<keyword evidence="5" id="KW-0408">Iron</keyword>
<dbReference type="InterPro" id="IPR017900">
    <property type="entry name" value="4Fe4S_Fe_S_CS"/>
</dbReference>
<evidence type="ECO:0000256" key="8">
    <source>
        <dbReference type="SAM" id="SignalP"/>
    </source>
</evidence>
<keyword evidence="7" id="KW-0812">Transmembrane</keyword>
<dbReference type="Proteomes" id="UP000069241">
    <property type="component" value="Chromosome"/>
</dbReference>
<evidence type="ECO:0000256" key="3">
    <source>
        <dbReference type="ARBA" id="ARBA00022723"/>
    </source>
</evidence>
<protein>
    <recommendedName>
        <fullName evidence="9">4Fe-4S ferredoxin-type domain-containing protein</fullName>
    </recommendedName>
</protein>
<dbReference type="PROSITE" id="PS51379">
    <property type="entry name" value="4FE4S_FER_2"/>
    <property type="match status" value="2"/>
</dbReference>
<dbReference type="GO" id="GO:0030313">
    <property type="term" value="C:cell envelope"/>
    <property type="evidence" value="ECO:0007669"/>
    <property type="project" value="UniProtKB-SubCell"/>
</dbReference>
<keyword evidence="8" id="KW-0732">Signal</keyword>
<dbReference type="InterPro" id="IPR054814">
    <property type="entry name" value="HmcB"/>
</dbReference>
<dbReference type="SUPFAM" id="SSF54862">
    <property type="entry name" value="4Fe-4S ferredoxins"/>
    <property type="match status" value="1"/>
</dbReference>
<dbReference type="Pfam" id="PF13247">
    <property type="entry name" value="Fer4_11"/>
    <property type="match status" value="1"/>
</dbReference>
<evidence type="ECO:0000259" key="9">
    <source>
        <dbReference type="PROSITE" id="PS51379"/>
    </source>
</evidence>
<dbReference type="RefSeq" id="WP_008686308.1">
    <property type="nucleotide sequence ID" value="NZ_CP014229.1"/>
</dbReference>
<dbReference type="InterPro" id="IPR051555">
    <property type="entry name" value="FDH_Electron_Transfer_Unit"/>
</dbReference>
<accession>A0A109W3I9</accession>
<dbReference type="GO" id="GO:0046872">
    <property type="term" value="F:metal ion binding"/>
    <property type="evidence" value="ECO:0007669"/>
    <property type="project" value="UniProtKB-KW"/>
</dbReference>
<organism evidence="10 11">
    <name type="scientific">Desulfovibrio fairfieldensis</name>
    <dbReference type="NCBI Taxonomy" id="44742"/>
    <lineage>
        <taxon>Bacteria</taxon>
        <taxon>Pseudomonadati</taxon>
        <taxon>Thermodesulfobacteriota</taxon>
        <taxon>Desulfovibrionia</taxon>
        <taxon>Desulfovibrionales</taxon>
        <taxon>Desulfovibrionaceae</taxon>
        <taxon>Desulfovibrio</taxon>
    </lineage>
</organism>
<dbReference type="InterPro" id="IPR017896">
    <property type="entry name" value="4Fe4S_Fe-S-bd"/>
</dbReference>
<evidence type="ECO:0000256" key="5">
    <source>
        <dbReference type="ARBA" id="ARBA00023004"/>
    </source>
</evidence>
<evidence type="ECO:0000256" key="4">
    <source>
        <dbReference type="ARBA" id="ARBA00022737"/>
    </source>
</evidence>
<keyword evidence="4" id="KW-0677">Repeat</keyword>
<reference evidence="11" key="1">
    <citation type="submission" date="2016-02" db="EMBL/GenBank/DDBJ databases">
        <authorList>
            <person name="Holder M.E."/>
            <person name="Ajami N.J."/>
            <person name="Petrosino J.F."/>
        </authorList>
    </citation>
    <scope>NUCLEOTIDE SEQUENCE [LARGE SCALE GENOMIC DNA]</scope>
    <source>
        <strain evidence="11">CCUG 45958</strain>
    </source>
</reference>
<keyword evidence="7" id="KW-1133">Transmembrane helix</keyword>
<keyword evidence="11" id="KW-1185">Reference proteome</keyword>
<dbReference type="Gene3D" id="3.30.70.20">
    <property type="match status" value="2"/>
</dbReference>
<evidence type="ECO:0000256" key="1">
    <source>
        <dbReference type="ARBA" id="ARBA00004196"/>
    </source>
</evidence>
<proteinExistence type="predicted"/>
<dbReference type="PROSITE" id="PS00198">
    <property type="entry name" value="4FE4S_FER_1"/>
    <property type="match status" value="1"/>
</dbReference>
<feature type="signal peptide" evidence="8">
    <location>
        <begin position="1"/>
        <end position="27"/>
    </location>
</feature>
<dbReference type="CDD" id="cd10561">
    <property type="entry name" value="HybA_like"/>
    <property type="match status" value="1"/>
</dbReference>
<feature type="domain" description="4Fe-4S ferredoxin-type" evidence="9">
    <location>
        <begin position="39"/>
        <end position="69"/>
    </location>
</feature>
<feature type="domain" description="4Fe-4S ferredoxin-type" evidence="9">
    <location>
        <begin position="130"/>
        <end position="159"/>
    </location>
</feature>
<dbReference type="PANTHER" id="PTHR43545:SF4">
    <property type="entry name" value="IRON-SULFUR PROTEIN"/>
    <property type="match status" value="1"/>
</dbReference>
<dbReference type="KEGG" id="dfi:AXF13_01005"/>
<evidence type="ECO:0000313" key="10">
    <source>
        <dbReference type="EMBL" id="AMD88806.1"/>
    </source>
</evidence>
<gene>
    <name evidence="10" type="ORF">AXF13_01005</name>
</gene>
<evidence type="ECO:0000313" key="11">
    <source>
        <dbReference type="Proteomes" id="UP000069241"/>
    </source>
</evidence>
<evidence type="ECO:0000256" key="7">
    <source>
        <dbReference type="SAM" id="Phobius"/>
    </source>
</evidence>
<keyword evidence="6" id="KW-0411">Iron-sulfur</keyword>
<feature type="chain" id="PRO_5007141272" description="4Fe-4S ferredoxin-type domain-containing protein" evidence="8">
    <location>
        <begin position="28"/>
        <end position="367"/>
    </location>
</feature>
<dbReference type="NCBIfam" id="NF045715">
    <property type="entry name" value="sulf_resp_HmcB"/>
    <property type="match status" value="1"/>
</dbReference>
<feature type="transmembrane region" description="Helical" evidence="7">
    <location>
        <begin position="274"/>
        <end position="297"/>
    </location>
</feature>
<dbReference type="EMBL" id="CP014229">
    <property type="protein sequence ID" value="AMD88806.1"/>
    <property type="molecule type" value="Genomic_DNA"/>
</dbReference>
<sequence length="367" mass="40094">MNRRKFLTILGSAGVVSALGTAKVAEASVHTFPYYDDSYGVLHDTTRCIGCRRCEAACNEVNHLRKPAKPFSDLSVTDTRRRTSAYEWTVVNKYEMNGKPVFRKLQCFHCNDPACASACFAKCFQKLPDGTVAYDGSQCVGCRYCMVACPFYVPGFQYDEAFDPLVQKCTFCEPRLKEGKLPGCVEACPVDALTFGRRSDLIKVARARIADNPGKYVNYIYGEFDAGGTAWMVLAPAAEGAPVPPDDPTLASPDLKQLGLDTHLGNRPMGELTYGALGAVPMIVAFWPVLFGGAYAMTKRREAMSKLEQDKMAKEAKEDVAAAVDAAVRKIEETEGEGAAERARRAMTEALKAREAEAACSKHGEDK</sequence>
<keyword evidence="3" id="KW-0479">Metal-binding</keyword>